<dbReference type="InterPro" id="IPR036421">
    <property type="entry name" value="Fe_dep_repressor_sf"/>
</dbReference>
<dbReference type="Pfam" id="PF02742">
    <property type="entry name" value="Fe_dep_repr_C"/>
    <property type="match status" value="1"/>
</dbReference>
<dbReference type="InterPro" id="IPR036390">
    <property type="entry name" value="WH_DNA-bd_sf"/>
</dbReference>
<keyword evidence="3" id="KW-0805">Transcription regulation</keyword>
<comment type="caution">
    <text evidence="8">The sequence shown here is derived from an EMBL/GenBank/DDBJ whole genome shotgun (WGS) entry which is preliminary data.</text>
</comment>
<dbReference type="PROSITE" id="PS50944">
    <property type="entry name" value="HTH_DTXR"/>
    <property type="match status" value="1"/>
</dbReference>
<evidence type="ECO:0000256" key="3">
    <source>
        <dbReference type="ARBA" id="ARBA00023015"/>
    </source>
</evidence>
<dbReference type="SMART" id="SM00529">
    <property type="entry name" value="HTH_DTXR"/>
    <property type="match status" value="1"/>
</dbReference>
<dbReference type="InterPro" id="IPR022687">
    <property type="entry name" value="HTH_DTXR"/>
</dbReference>
<comment type="function">
    <text evidence="6">In the presence of manganese, represses expression of mntH and mntS. Up-regulates expression of mntP.</text>
</comment>
<feature type="domain" description="HTH dtxR-type" evidence="7">
    <location>
        <begin position="1"/>
        <end position="62"/>
    </location>
</feature>
<evidence type="ECO:0000313" key="9">
    <source>
        <dbReference type="Proteomes" id="UP000003571"/>
    </source>
</evidence>
<dbReference type="STRING" id="907348.TresaDRAFT_2449"/>
<gene>
    <name evidence="8" type="ORF">TresaDRAFT_2449</name>
</gene>
<dbReference type="GO" id="GO:0003677">
    <property type="term" value="F:DNA binding"/>
    <property type="evidence" value="ECO:0007669"/>
    <property type="project" value="UniProtKB-KW"/>
</dbReference>
<dbReference type="InterPro" id="IPR022689">
    <property type="entry name" value="Iron_dep_repressor"/>
</dbReference>
<dbReference type="eggNOG" id="COG1321">
    <property type="taxonomic scope" value="Bacteria"/>
</dbReference>
<comment type="similarity">
    <text evidence="1">Belongs to the DtxR/MntR family.</text>
</comment>
<evidence type="ECO:0000256" key="2">
    <source>
        <dbReference type="ARBA" id="ARBA00022386"/>
    </source>
</evidence>
<dbReference type="Pfam" id="PF01325">
    <property type="entry name" value="Fe_dep_repress"/>
    <property type="match status" value="1"/>
</dbReference>
<evidence type="ECO:0000259" key="7">
    <source>
        <dbReference type="PROSITE" id="PS50944"/>
    </source>
</evidence>
<dbReference type="PANTHER" id="PTHR33238">
    <property type="entry name" value="IRON (METAL) DEPENDENT REPRESSOR, DTXR FAMILY"/>
    <property type="match status" value="1"/>
</dbReference>
<dbReference type="SUPFAM" id="SSF47979">
    <property type="entry name" value="Iron-dependent repressor protein, dimerization domain"/>
    <property type="match status" value="1"/>
</dbReference>
<dbReference type="OrthoDB" id="9794394at2"/>
<accession>H7EIP3</accession>
<dbReference type="Gene3D" id="1.10.60.10">
    <property type="entry name" value="Iron dependent repressor, metal binding and dimerisation domain"/>
    <property type="match status" value="1"/>
</dbReference>
<keyword evidence="9" id="KW-1185">Reference proteome</keyword>
<sequence>MYESGEDYLEAILRLQLENGFVRSVDVAHKLAVSRPSVSRAMGLLEKDGYIEFSMGNMIKLTEQGQKVAEDIYGRHKLLTAFLQKITGVPEDQAEENACRVEHDIDPDIVAGISKWMEENGGSADGSAEK</sequence>
<name>H7EIP3_9SPIR</name>
<dbReference type="AlphaFoldDB" id="H7EIP3"/>
<keyword evidence="5" id="KW-0804">Transcription</keyword>
<evidence type="ECO:0000313" key="8">
    <source>
        <dbReference type="EMBL" id="EIC02571.1"/>
    </source>
</evidence>
<organism evidence="8 9">
    <name type="scientific">Treponema saccharophilum DSM 2985</name>
    <dbReference type="NCBI Taxonomy" id="907348"/>
    <lineage>
        <taxon>Bacteria</taxon>
        <taxon>Pseudomonadati</taxon>
        <taxon>Spirochaetota</taxon>
        <taxon>Spirochaetia</taxon>
        <taxon>Spirochaetales</taxon>
        <taxon>Treponemataceae</taxon>
        <taxon>Treponema</taxon>
    </lineage>
</organism>
<evidence type="ECO:0000256" key="6">
    <source>
        <dbReference type="ARBA" id="ARBA00025185"/>
    </source>
</evidence>
<dbReference type="InterPro" id="IPR036388">
    <property type="entry name" value="WH-like_DNA-bd_sf"/>
</dbReference>
<dbReference type="GO" id="GO:0003700">
    <property type="term" value="F:DNA-binding transcription factor activity"/>
    <property type="evidence" value="ECO:0007669"/>
    <property type="project" value="InterPro"/>
</dbReference>
<dbReference type="EMBL" id="AGRW01000037">
    <property type="protein sequence ID" value="EIC02571.1"/>
    <property type="molecule type" value="Genomic_DNA"/>
</dbReference>
<dbReference type="GO" id="GO:0046914">
    <property type="term" value="F:transition metal ion binding"/>
    <property type="evidence" value="ECO:0007669"/>
    <property type="project" value="InterPro"/>
</dbReference>
<dbReference type="PANTHER" id="PTHR33238:SF7">
    <property type="entry name" value="IRON-DEPENDENT TRANSCRIPTIONAL REGULATOR"/>
    <property type="match status" value="1"/>
</dbReference>
<dbReference type="SUPFAM" id="SSF46785">
    <property type="entry name" value="Winged helix' DNA-binding domain"/>
    <property type="match status" value="1"/>
</dbReference>
<protein>
    <recommendedName>
        <fullName evidence="2">Transcriptional regulator MntR</fullName>
    </recommendedName>
</protein>
<dbReference type="PATRIC" id="fig|907348.3.peg.699"/>
<evidence type="ECO:0000256" key="4">
    <source>
        <dbReference type="ARBA" id="ARBA00023125"/>
    </source>
</evidence>
<keyword evidence="4" id="KW-0238">DNA-binding</keyword>
<reference evidence="8 9" key="1">
    <citation type="submission" date="2011-09" db="EMBL/GenBank/DDBJ databases">
        <title>The draft genome of Treponema saccharophilum DSM 2985.</title>
        <authorList>
            <consortium name="US DOE Joint Genome Institute (JGI-PGF)"/>
            <person name="Lucas S."/>
            <person name="Copeland A."/>
            <person name="Lapidus A."/>
            <person name="Glavina del Rio T."/>
            <person name="Dalin E."/>
            <person name="Tice H."/>
            <person name="Bruce D."/>
            <person name="Goodwin L."/>
            <person name="Pitluck S."/>
            <person name="Peters L."/>
            <person name="Kyrpides N."/>
            <person name="Mavromatis K."/>
            <person name="Ivanova N."/>
            <person name="Markowitz V."/>
            <person name="Cheng J.-F."/>
            <person name="Hugenholtz P."/>
            <person name="Woyke T."/>
            <person name="Wu D."/>
            <person name="Gronow S."/>
            <person name="Wellnitz S."/>
            <person name="Brambilla E."/>
            <person name="Klenk H.-P."/>
            <person name="Eisen J.A."/>
        </authorList>
    </citation>
    <scope>NUCLEOTIDE SEQUENCE [LARGE SCALE GENOMIC DNA]</scope>
    <source>
        <strain evidence="8 9">DSM 2985</strain>
    </source>
</reference>
<evidence type="ECO:0000256" key="5">
    <source>
        <dbReference type="ARBA" id="ARBA00023163"/>
    </source>
</evidence>
<dbReference type="InterPro" id="IPR050536">
    <property type="entry name" value="DtxR_MntR_Metal-Reg"/>
</dbReference>
<dbReference type="InterPro" id="IPR001367">
    <property type="entry name" value="Fe_dep_repressor"/>
</dbReference>
<dbReference type="RefSeq" id="WP_002702909.1">
    <property type="nucleotide sequence ID" value="NZ_AGRW01000037.1"/>
</dbReference>
<dbReference type="Proteomes" id="UP000003571">
    <property type="component" value="Unassembled WGS sequence"/>
</dbReference>
<evidence type="ECO:0000256" key="1">
    <source>
        <dbReference type="ARBA" id="ARBA00007871"/>
    </source>
</evidence>
<dbReference type="GO" id="GO:0046983">
    <property type="term" value="F:protein dimerization activity"/>
    <property type="evidence" value="ECO:0007669"/>
    <property type="project" value="InterPro"/>
</dbReference>
<proteinExistence type="inferred from homology"/>
<dbReference type="Gene3D" id="1.10.10.10">
    <property type="entry name" value="Winged helix-like DNA-binding domain superfamily/Winged helix DNA-binding domain"/>
    <property type="match status" value="1"/>
</dbReference>